<dbReference type="PRINTS" id="PR00369">
    <property type="entry name" value="FLAVODOXIN"/>
</dbReference>
<evidence type="ECO:0000256" key="18">
    <source>
        <dbReference type="ARBA" id="ARBA00057613"/>
    </source>
</evidence>
<dbReference type="InterPro" id="IPR045169">
    <property type="entry name" value="NO2/SO3_Rdtase_4Fe4S_prot"/>
</dbReference>
<dbReference type="Gene3D" id="3.40.50.970">
    <property type="match status" value="2"/>
</dbReference>
<evidence type="ECO:0000256" key="10">
    <source>
        <dbReference type="ARBA" id="ARBA00022617"/>
    </source>
</evidence>
<evidence type="ECO:0000256" key="2">
    <source>
        <dbReference type="ARBA" id="ARBA00001966"/>
    </source>
</evidence>
<dbReference type="InterPro" id="IPR045854">
    <property type="entry name" value="NO2/SO3_Rdtase_4Fe4S_sf"/>
</dbReference>
<gene>
    <name evidence="22" type="ORF">PPNO1_LOCUS2767</name>
</gene>
<dbReference type="InterPro" id="IPR005117">
    <property type="entry name" value="NiRdtase/SiRdtase_haem-b_fer"/>
</dbReference>
<evidence type="ECO:0000256" key="17">
    <source>
        <dbReference type="ARBA" id="ARBA00052219"/>
    </source>
</evidence>
<dbReference type="PANTHER" id="PTHR11493:SF47">
    <property type="entry name" value="SULFITE REDUCTASE [NADPH] SUBUNIT BETA"/>
    <property type="match status" value="1"/>
</dbReference>
<dbReference type="FunFam" id="3.40.50.970:FF:000051">
    <property type="entry name" value="Sulfite reductase beta subunit"/>
    <property type="match status" value="1"/>
</dbReference>
<dbReference type="GO" id="GO:0019344">
    <property type="term" value="P:cysteine biosynthetic process"/>
    <property type="evidence" value="ECO:0007669"/>
    <property type="project" value="UniProtKB-KW"/>
</dbReference>
<dbReference type="FunFam" id="3.30.413.10:FF:000004">
    <property type="entry name" value="Sulfite reductase [NADPH] hemoprotein beta-component"/>
    <property type="match status" value="1"/>
</dbReference>
<keyword evidence="8" id="KW-0963">Cytoplasm</keyword>
<dbReference type="Pfam" id="PF00258">
    <property type="entry name" value="Flavodoxin_1"/>
    <property type="match status" value="1"/>
</dbReference>
<comment type="subcellular location">
    <subcellularLocation>
        <location evidence="3">Cytoplasm</location>
    </subcellularLocation>
</comment>
<dbReference type="GO" id="GO:0020037">
    <property type="term" value="F:heme binding"/>
    <property type="evidence" value="ECO:0007669"/>
    <property type="project" value="InterPro"/>
</dbReference>
<evidence type="ECO:0000256" key="12">
    <source>
        <dbReference type="ARBA" id="ARBA00022857"/>
    </source>
</evidence>
<dbReference type="EC" id="1.8.1.2" evidence="6"/>
<reference evidence="22" key="1">
    <citation type="submission" date="2022-11" db="EMBL/GenBank/DDBJ databases">
        <authorList>
            <person name="Scott C."/>
            <person name="Bruce N."/>
        </authorList>
    </citation>
    <scope>NUCLEOTIDE SEQUENCE</scope>
</reference>
<keyword evidence="9" id="KW-0028">Amino-acid biosynthesis</keyword>
<evidence type="ECO:0000259" key="21">
    <source>
        <dbReference type="PROSITE" id="PS50902"/>
    </source>
</evidence>
<feature type="domain" description="Flavodoxin-like" evidence="21">
    <location>
        <begin position="734"/>
        <end position="883"/>
    </location>
</feature>
<evidence type="ECO:0000256" key="16">
    <source>
        <dbReference type="ARBA" id="ARBA00023192"/>
    </source>
</evidence>
<evidence type="ECO:0000256" key="15">
    <source>
        <dbReference type="ARBA" id="ARBA00023014"/>
    </source>
</evidence>
<dbReference type="GO" id="GO:0050661">
    <property type="term" value="F:NADP binding"/>
    <property type="evidence" value="ECO:0007669"/>
    <property type="project" value="InterPro"/>
</dbReference>
<keyword evidence="13" id="KW-0560">Oxidoreductase</keyword>
<dbReference type="Pfam" id="PF03460">
    <property type="entry name" value="NIR_SIR_ferr"/>
    <property type="match status" value="2"/>
</dbReference>
<evidence type="ECO:0000313" key="23">
    <source>
        <dbReference type="Proteomes" id="UP000838763"/>
    </source>
</evidence>
<dbReference type="Gene3D" id="3.30.413.10">
    <property type="entry name" value="Sulfite Reductase Hemoprotein, domain 1"/>
    <property type="match status" value="2"/>
</dbReference>
<dbReference type="FunFam" id="3.40.50.920:FF:000007">
    <property type="entry name" value="Pyruvate:ferredoxin (Flavodoxin) oxidoreductase"/>
    <property type="match status" value="1"/>
</dbReference>
<evidence type="ECO:0000256" key="8">
    <source>
        <dbReference type="ARBA" id="ARBA00022490"/>
    </source>
</evidence>
<dbReference type="NCBIfam" id="NF010029">
    <property type="entry name" value="PRK13504.1"/>
    <property type="match status" value="1"/>
</dbReference>
<evidence type="ECO:0000256" key="9">
    <source>
        <dbReference type="ARBA" id="ARBA00022605"/>
    </source>
</evidence>
<dbReference type="SUPFAM" id="SSF52922">
    <property type="entry name" value="TK C-terminal domain-like"/>
    <property type="match status" value="1"/>
</dbReference>
<dbReference type="FunFam" id="3.30.413.10:FF:000003">
    <property type="entry name" value="Sulfite reductase [NADPH] hemoprotein beta-component"/>
    <property type="match status" value="1"/>
</dbReference>
<dbReference type="Gene3D" id="3.40.50.360">
    <property type="match status" value="1"/>
</dbReference>
<dbReference type="OrthoDB" id="1688044at2759"/>
<dbReference type="PROSITE" id="PS50902">
    <property type="entry name" value="FLAVODOXIN_LIKE"/>
    <property type="match status" value="1"/>
</dbReference>
<comment type="caution">
    <text evidence="22">The sequence shown here is derived from an EMBL/GenBank/DDBJ whole genome shotgun (WGS) entry which is preliminary data.</text>
</comment>
<comment type="cofactor">
    <cofactor evidence="2">
        <name>[4Fe-4S] cluster</name>
        <dbReference type="ChEBI" id="CHEBI:49883"/>
    </cofactor>
</comment>
<dbReference type="InterPro" id="IPR006067">
    <property type="entry name" value="NO2/SO3_Rdtase_4Fe4S_dom"/>
</dbReference>
<dbReference type="HAMAP" id="MF_01540">
    <property type="entry name" value="CysI"/>
    <property type="match status" value="1"/>
</dbReference>
<dbReference type="Gene3D" id="3.90.480.20">
    <property type="match status" value="1"/>
</dbReference>
<evidence type="ECO:0000256" key="20">
    <source>
        <dbReference type="ARBA" id="ARBA00067595"/>
    </source>
</evidence>
<accession>A0A9P1H066</accession>
<evidence type="ECO:0000256" key="7">
    <source>
        <dbReference type="ARBA" id="ARBA00022485"/>
    </source>
</evidence>
<dbReference type="InterPro" id="IPR009014">
    <property type="entry name" value="Transketo_C/PFOR_II"/>
</dbReference>
<dbReference type="GO" id="GO:0004783">
    <property type="term" value="F:sulfite reductase (NADPH) activity"/>
    <property type="evidence" value="ECO:0007669"/>
    <property type="project" value="UniProtKB-EC"/>
</dbReference>
<keyword evidence="15" id="KW-0411">Iron-sulfur</keyword>
<dbReference type="SUPFAM" id="SSF52518">
    <property type="entry name" value="Thiamin diphosphate-binding fold (THDP-binding)"/>
    <property type="match status" value="2"/>
</dbReference>
<dbReference type="Proteomes" id="UP000838763">
    <property type="component" value="Unassembled WGS sequence"/>
</dbReference>
<evidence type="ECO:0000256" key="3">
    <source>
        <dbReference type="ARBA" id="ARBA00004496"/>
    </source>
</evidence>
<proteinExistence type="inferred from homology"/>
<keyword evidence="12" id="KW-0521">NADP</keyword>
<dbReference type="GO" id="GO:0046872">
    <property type="term" value="F:metal ion binding"/>
    <property type="evidence" value="ECO:0007669"/>
    <property type="project" value="UniProtKB-KW"/>
</dbReference>
<keyword evidence="23" id="KW-1185">Reference proteome</keyword>
<dbReference type="FunFam" id="3.90.480.20:FF:000012">
    <property type="entry name" value="Sulfite reductase beta subunit"/>
    <property type="match status" value="1"/>
</dbReference>
<evidence type="ECO:0000256" key="19">
    <source>
        <dbReference type="ARBA" id="ARBA00063391"/>
    </source>
</evidence>
<dbReference type="EMBL" id="CALLCH030000007">
    <property type="protein sequence ID" value="CAI4213016.1"/>
    <property type="molecule type" value="Genomic_DNA"/>
</dbReference>
<dbReference type="PRINTS" id="PR00397">
    <property type="entry name" value="SIROHAEM"/>
</dbReference>
<keyword evidence="11" id="KW-0479">Metal-binding</keyword>
<evidence type="ECO:0000256" key="1">
    <source>
        <dbReference type="ARBA" id="ARBA00001929"/>
    </source>
</evidence>
<dbReference type="Gene3D" id="3.40.50.920">
    <property type="match status" value="1"/>
</dbReference>
<dbReference type="InterPro" id="IPR029061">
    <property type="entry name" value="THDP-binding"/>
</dbReference>
<comment type="pathway">
    <text evidence="4">Sulfur metabolism; hydrogen sulfide biosynthesis; hydrogen sulfide from sulfite (NADPH route): step 1/1.</text>
</comment>
<dbReference type="PROSITE" id="PS00365">
    <property type="entry name" value="NIR_SIR"/>
    <property type="match status" value="1"/>
</dbReference>
<keyword evidence="7" id="KW-0004">4Fe-4S</keyword>
<dbReference type="InterPro" id="IPR001094">
    <property type="entry name" value="Flavdoxin-like"/>
</dbReference>
<dbReference type="InterPro" id="IPR011786">
    <property type="entry name" value="CysI"/>
</dbReference>
<dbReference type="InterPro" id="IPR036136">
    <property type="entry name" value="Nit/Sulf_reduc_fer-like_dom_sf"/>
</dbReference>
<dbReference type="GO" id="GO:0010181">
    <property type="term" value="F:FMN binding"/>
    <property type="evidence" value="ECO:0007669"/>
    <property type="project" value="InterPro"/>
</dbReference>
<evidence type="ECO:0000256" key="14">
    <source>
        <dbReference type="ARBA" id="ARBA00023004"/>
    </source>
</evidence>
<dbReference type="InterPro" id="IPR029039">
    <property type="entry name" value="Flavoprotein-like_sf"/>
</dbReference>
<dbReference type="GO" id="GO:0051539">
    <property type="term" value="F:4 iron, 4 sulfur cluster binding"/>
    <property type="evidence" value="ECO:0007669"/>
    <property type="project" value="UniProtKB-KW"/>
</dbReference>
<dbReference type="PANTHER" id="PTHR11493">
    <property type="entry name" value="SULFITE REDUCTASE [NADPH] SUBUNIT BETA-RELATED"/>
    <property type="match status" value="1"/>
</dbReference>
<dbReference type="GO" id="GO:0009337">
    <property type="term" value="C:sulfite reductase complex (NADPH)"/>
    <property type="evidence" value="ECO:0007669"/>
    <property type="project" value="InterPro"/>
</dbReference>
<dbReference type="GO" id="GO:0005737">
    <property type="term" value="C:cytoplasm"/>
    <property type="evidence" value="ECO:0007669"/>
    <property type="project" value="UniProtKB-SubCell"/>
</dbReference>
<comment type="cofactor">
    <cofactor evidence="1">
        <name>siroheme</name>
        <dbReference type="ChEBI" id="CHEBI:60052"/>
    </cofactor>
</comment>
<evidence type="ECO:0000256" key="4">
    <source>
        <dbReference type="ARBA" id="ARBA00004774"/>
    </source>
</evidence>
<dbReference type="GO" id="GO:0050311">
    <property type="term" value="F:sulfite reductase (ferredoxin) activity"/>
    <property type="evidence" value="ECO:0007669"/>
    <property type="project" value="TreeGrafter"/>
</dbReference>
<keyword evidence="10" id="KW-0349">Heme</keyword>
<keyword evidence="16" id="KW-0198">Cysteine biosynthesis</keyword>
<evidence type="ECO:0000256" key="13">
    <source>
        <dbReference type="ARBA" id="ARBA00023002"/>
    </source>
</evidence>
<comment type="function">
    <text evidence="18">Catalyzes the reduction of sulfite to sulfide, one of several activities required for the biosynthesis of L-cysteine from sulfate.</text>
</comment>
<dbReference type="FunFam" id="3.40.50.360:FF:000016">
    <property type="entry name" value="Sulfite reductase subunit beta"/>
    <property type="match status" value="1"/>
</dbReference>
<organism evidence="22 23">
    <name type="scientific">Parascedosporium putredinis</name>
    <dbReference type="NCBI Taxonomy" id="1442378"/>
    <lineage>
        <taxon>Eukaryota</taxon>
        <taxon>Fungi</taxon>
        <taxon>Dikarya</taxon>
        <taxon>Ascomycota</taxon>
        <taxon>Pezizomycotina</taxon>
        <taxon>Sordariomycetes</taxon>
        <taxon>Hypocreomycetidae</taxon>
        <taxon>Microascales</taxon>
        <taxon>Microascaceae</taxon>
        <taxon>Parascedosporium</taxon>
    </lineage>
</organism>
<dbReference type="SUPFAM" id="SSF56014">
    <property type="entry name" value="Nitrite and sulphite reductase 4Fe-4S domain-like"/>
    <property type="match status" value="2"/>
</dbReference>
<comment type="similarity">
    <text evidence="5">Belongs to the nitrite and sulfite reductase 4Fe-4S domain family.</text>
</comment>
<comment type="subunit">
    <text evidence="19">Alpha(2)-beta(2). The alpha component is a flavoprotein, the beta component is a hemoprotein.</text>
</comment>
<evidence type="ECO:0000256" key="6">
    <source>
        <dbReference type="ARBA" id="ARBA00012604"/>
    </source>
</evidence>
<protein>
    <recommendedName>
        <fullName evidence="20">Sulfite reductase [NADPH] subunit beta</fullName>
        <ecNumber evidence="6">1.8.1.2</ecNumber>
    </recommendedName>
</protein>
<dbReference type="GO" id="GO:0000103">
    <property type="term" value="P:sulfate assimilation"/>
    <property type="evidence" value="ECO:0007669"/>
    <property type="project" value="TreeGrafter"/>
</dbReference>
<keyword evidence="14" id="KW-0408">Iron</keyword>
<comment type="catalytic activity">
    <reaction evidence="17">
        <text>hydrogen sulfide + 3 NADP(+) + 3 H2O = sulfite + 3 NADPH + 4 H(+)</text>
        <dbReference type="Rhea" id="RHEA:13801"/>
        <dbReference type="ChEBI" id="CHEBI:15377"/>
        <dbReference type="ChEBI" id="CHEBI:15378"/>
        <dbReference type="ChEBI" id="CHEBI:17359"/>
        <dbReference type="ChEBI" id="CHEBI:29919"/>
        <dbReference type="ChEBI" id="CHEBI:57783"/>
        <dbReference type="ChEBI" id="CHEBI:58349"/>
        <dbReference type="EC" id="1.8.1.2"/>
    </reaction>
</comment>
<dbReference type="SUPFAM" id="SSF52218">
    <property type="entry name" value="Flavoproteins"/>
    <property type="match status" value="1"/>
</dbReference>
<evidence type="ECO:0000256" key="11">
    <source>
        <dbReference type="ARBA" id="ARBA00022723"/>
    </source>
</evidence>
<evidence type="ECO:0000313" key="22">
    <source>
        <dbReference type="EMBL" id="CAI4213016.1"/>
    </source>
</evidence>
<evidence type="ECO:0000256" key="5">
    <source>
        <dbReference type="ARBA" id="ARBA00010429"/>
    </source>
</evidence>
<dbReference type="InterPro" id="IPR008254">
    <property type="entry name" value="Flavodoxin/NO_synth"/>
</dbReference>
<dbReference type="SUPFAM" id="SSF55124">
    <property type="entry name" value="Nitrite/Sulfite reductase N-terminal domain-like"/>
    <property type="match status" value="2"/>
</dbReference>
<sequence>MSFLFRALNSPTTPASPTAAEAMAGARIQTPDEAVARIAYLASDVVISVQPSNATDSTFSPFLKRLSANGSRSLVATSANSVPEIIATRHNADPLLSAYEPVRSGRLLSVTTSSTVLLSSISHLYKLANYPVVIHVSLYPTRHADYSPITAIRGSGWTLLQSETLQEAQDMAITAHALALRSGKGLLDMDTVRRLQSSSVLGSTIYADDGLVAVAEVPPTSVPAARLDVNKLTIEPNASQITSEDVFKYVTGIWLQMKIVFGRQYHAFEYTGPADAENCIFVFGSDTGLFAEAIDDAKSDDVFVKLGVLTSRLYRPWLGAVLLEALPQSIARIAVLEQTYKKTTKWGPLLLDVLSTVKGSPGGPRTVVGYQLGHITSETVRQALRGVVQNLTSEKPIQNLPVGRPDETSASSDYILETPKVETAYMKILDQLFGKRAYVANALSSKDAGISATVSASPEFGFGSLLARKEHRGRFIDEVKNAVKQGAFVTDAPSSWLTRWTVNADDATKSGELAGDVISRLETDGSPLARSLLAHQGLFRKESLWLVGSDAWAYDLGNSGVHHVLASGANVNMLIIDSTPYSERAAADANRRKKDIGLYAMNFGNAYVASVAVYSSYTQVLQAMLEADKFDGFPLTVLQETKKAVDLGYWPLYRWDPSNETKGEPTFSLDSERIKAELQEFLDRDNQLTQLMRKHPQFGANLAEDYGTEVRAEQQRKAKDAYNQLLEGLFGAPLTVLFASDNGTAEMVARRLANRGKARGLKTAAMAMEDYPVEDLPTEENIVFITATAGQGEFPQNGRPFWDAVKDSTDLDLASVKFSIFGLGDSHYWPRKQDRIYYNKPAKDLDRVLSNLGAARLVEIGLGDDQDPDGYQTGYQEWEPKVWQALGVDNVEGLPEEPAPLTNEDIKIASNFLRGTILEGLQDTSTLAISAADQQLTKFHGTYMQDDRDIRDERKAQGLEPAYSFMIRCRLPGGVATPLQWIQMDDISNSLGNETMKLTTRQTFQFHGVVKSKLKPAMQAINRALLTTIAACGDVNRNVMCSSLPTQSKFHREVYTYSKKISDHLLPATTAYHEIWLTDDNDEKVQVAGDAVQDFEPLYGPTYLPRKFKITIAVPPHNDTDVYAHDIGLIAIKNDDGSLAGFNMLIGGGMGATHNNKKTYPQIGRMLGFVSKEQVHIACEKVMLVQRDFGDRKNRKHARLKYTVDDLGVEEYKSKVENMWGQSFEVERPFKFESNVDTFGWVKDEEGLNHFTFFIENGRIEDTADFQMKTGLREIAKVHKGEFRLTGNQHLILSNVADEDVEAMSGLLKKYKLDNIQFSGLRLSSSACVAFPTCGLAMAESERYLPVLIGKLEACLEENGLRRDSIVMRMTGCPNGCARPWLAEVAFVGKAFETYNMYLGGGYHGQRLNKLFRASIKEEEILTIMKGLLKRYAAERNLGERFGDFCIRVGVIHATAEGRDFHENVAEDDGSDEE</sequence>
<dbReference type="Pfam" id="PF01077">
    <property type="entry name" value="NIR_SIR"/>
    <property type="match status" value="1"/>
</dbReference>
<dbReference type="InterPro" id="IPR006066">
    <property type="entry name" value="NO2/SO3_Rdtase_FeS/sirohaem_BS"/>
</dbReference>
<name>A0A9P1H066_9PEZI</name>